<dbReference type="OrthoDB" id="1658288at2759"/>
<accession>A0A8H3IVF4</accession>
<dbReference type="AlphaFoldDB" id="A0A8H3IVF4"/>
<gene>
    <name evidence="1" type="ORF">GOMPHAMPRED_005455</name>
</gene>
<name>A0A8H3IVF4_9LECA</name>
<dbReference type="GO" id="GO:0003824">
    <property type="term" value="F:catalytic activity"/>
    <property type="evidence" value="ECO:0007669"/>
    <property type="project" value="InterPro"/>
</dbReference>
<dbReference type="PANTHER" id="PTHR46082:SF6">
    <property type="entry name" value="AAA+ ATPASE DOMAIN-CONTAINING PROTEIN-RELATED"/>
    <property type="match status" value="1"/>
</dbReference>
<dbReference type="Proteomes" id="UP000664169">
    <property type="component" value="Unassembled WGS sequence"/>
</dbReference>
<protein>
    <submittedName>
        <fullName evidence="1">Uncharacterized protein</fullName>
    </submittedName>
</protein>
<dbReference type="InterPro" id="IPR053137">
    <property type="entry name" value="NLR-like"/>
</dbReference>
<evidence type="ECO:0000313" key="1">
    <source>
        <dbReference type="EMBL" id="CAF9929705.1"/>
    </source>
</evidence>
<dbReference type="EMBL" id="CAJPDQ010000033">
    <property type="protein sequence ID" value="CAF9929705.1"/>
    <property type="molecule type" value="Genomic_DNA"/>
</dbReference>
<evidence type="ECO:0000313" key="2">
    <source>
        <dbReference type="Proteomes" id="UP000664169"/>
    </source>
</evidence>
<comment type="caution">
    <text evidence="1">The sequence shown here is derived from an EMBL/GenBank/DDBJ whole genome shotgun (WGS) entry which is preliminary data.</text>
</comment>
<sequence>MPTIPGTDDFHIAVSCAPGIESEAVEGLFDQEFQSGNLLWQKADGDQNSYTISVIGRHKVVLAYMPSIGKVNAARTASSISATFLMVRLALVTRVCGVFLDVDRQQILQERTQSGTALFL</sequence>
<dbReference type="PANTHER" id="PTHR46082">
    <property type="entry name" value="ATP/GTP-BINDING PROTEIN-RELATED"/>
    <property type="match status" value="1"/>
</dbReference>
<dbReference type="GO" id="GO:0009116">
    <property type="term" value="P:nucleoside metabolic process"/>
    <property type="evidence" value="ECO:0007669"/>
    <property type="project" value="InterPro"/>
</dbReference>
<organism evidence="1 2">
    <name type="scientific">Gomphillus americanus</name>
    <dbReference type="NCBI Taxonomy" id="1940652"/>
    <lineage>
        <taxon>Eukaryota</taxon>
        <taxon>Fungi</taxon>
        <taxon>Dikarya</taxon>
        <taxon>Ascomycota</taxon>
        <taxon>Pezizomycotina</taxon>
        <taxon>Lecanoromycetes</taxon>
        <taxon>OSLEUM clade</taxon>
        <taxon>Ostropomycetidae</taxon>
        <taxon>Ostropales</taxon>
        <taxon>Graphidaceae</taxon>
        <taxon>Gomphilloideae</taxon>
        <taxon>Gomphillus</taxon>
    </lineage>
</organism>
<dbReference type="Gene3D" id="3.40.50.1580">
    <property type="entry name" value="Nucleoside phosphorylase domain"/>
    <property type="match status" value="1"/>
</dbReference>
<reference evidence="1" key="1">
    <citation type="submission" date="2021-03" db="EMBL/GenBank/DDBJ databases">
        <authorList>
            <person name="Tagirdzhanova G."/>
        </authorList>
    </citation>
    <scope>NUCLEOTIDE SEQUENCE</scope>
</reference>
<dbReference type="InterPro" id="IPR035994">
    <property type="entry name" value="Nucleoside_phosphorylase_sf"/>
</dbReference>
<keyword evidence="2" id="KW-1185">Reference proteome</keyword>
<proteinExistence type="predicted"/>